<dbReference type="SUPFAM" id="SSF82544">
    <property type="entry name" value="GckA/TtuD-like"/>
    <property type="match status" value="1"/>
</dbReference>
<organism evidence="3 4">
    <name type="scientific">Persephonella atlantica</name>
    <dbReference type="NCBI Taxonomy" id="2699429"/>
    <lineage>
        <taxon>Bacteria</taxon>
        <taxon>Pseudomonadati</taxon>
        <taxon>Aquificota</taxon>
        <taxon>Aquificia</taxon>
        <taxon>Aquificales</taxon>
        <taxon>Hydrogenothermaceae</taxon>
        <taxon>Persephonella</taxon>
    </lineage>
</organism>
<accession>A0ABS1GGE8</accession>
<dbReference type="InterPro" id="IPR007835">
    <property type="entry name" value="MOFRL"/>
</dbReference>
<evidence type="ECO:0000313" key="3">
    <source>
        <dbReference type="EMBL" id="MBK3331827.1"/>
    </source>
</evidence>
<evidence type="ECO:0000313" key="4">
    <source>
        <dbReference type="Proteomes" id="UP000772812"/>
    </source>
</evidence>
<dbReference type="InterPro" id="IPR038614">
    <property type="entry name" value="GK_N_sf"/>
</dbReference>
<dbReference type="InterPro" id="IPR039760">
    <property type="entry name" value="MOFRL_protein"/>
</dbReference>
<reference evidence="3 4" key="1">
    <citation type="journal article" date="2021" name="Syst. Appl. Microbiol.">
        <title>Persephonella atlantica sp. nov.: How to adapt to physico-chemical gradients in high temperature hydrothermal habitats.</title>
        <authorList>
            <person name="Francois D.X."/>
            <person name="Godfroy A."/>
            <person name="Mathien C."/>
            <person name="Aube J."/>
            <person name="Cathalot C."/>
            <person name="Lesongeur F."/>
            <person name="L'Haridon S."/>
            <person name="Philippon X."/>
            <person name="Roussel E.G."/>
        </authorList>
    </citation>
    <scope>NUCLEOTIDE SEQUENCE [LARGE SCALE GENOMIC DNA]</scope>
    <source>
        <strain evidence="3 4">MO1340</strain>
    </source>
</reference>
<proteinExistence type="predicted"/>
<dbReference type="EMBL" id="JAACYA010000001">
    <property type="protein sequence ID" value="MBK3331827.1"/>
    <property type="molecule type" value="Genomic_DNA"/>
</dbReference>
<dbReference type="InterPro" id="IPR037035">
    <property type="entry name" value="GK-like_C_sf"/>
</dbReference>
<sequence>MNTKAFLTELFLTGIEAVKPENLIPEHLSVNGKFLTINGKNFSVEKGFYLFGSGKASIQMAKSVEKLLGDYIKEGIVVCNYTEKLKKTEVIKGSHPVPDENSVKGAEILLQKLSSLKEDDFFIYLLSGGSSALIEKPIPPITLKDLKQTTQLLLENSVPIEEINIVRKHLSMIKGGRLGRATKAKGVVLVISDVVGDDLFTIGSAPLYYDPSTYQQARDILKKYNLWKKIPATVKDVIRQGIEGKIPETPKKENPNIKHYIIGNNLTALKKIKQKAEKKFPTFIMTSQIKGEAREVAKVLISIAKEIKNSGNPFKTPVLLLFGGETTVTVRGKGKGGRNQELCLSALQEIKDTKGITILSGGTDGIDGNSDAAGAVVDWNTSAIAKELNLDINQYLSNNDSYSFFSKTDSLIKTGYTGTNVMDITIIMVEG</sequence>
<dbReference type="Gene3D" id="3.40.50.10180">
    <property type="entry name" value="Glycerate kinase, MOFRL-like N-terminal domain"/>
    <property type="match status" value="1"/>
</dbReference>
<feature type="domain" description="MOFRL" evidence="1">
    <location>
        <begin position="319"/>
        <end position="423"/>
    </location>
</feature>
<keyword evidence="4" id="KW-1185">Reference proteome</keyword>
<dbReference type="Proteomes" id="UP000772812">
    <property type="component" value="Unassembled WGS sequence"/>
</dbReference>
<evidence type="ECO:0000259" key="2">
    <source>
        <dbReference type="Pfam" id="PF13660"/>
    </source>
</evidence>
<dbReference type="Pfam" id="PF05161">
    <property type="entry name" value="MOFRL"/>
    <property type="match status" value="1"/>
</dbReference>
<evidence type="ECO:0000259" key="1">
    <source>
        <dbReference type="Pfam" id="PF05161"/>
    </source>
</evidence>
<keyword evidence="3" id="KW-0808">Transferase</keyword>
<keyword evidence="3" id="KW-0418">Kinase</keyword>
<protein>
    <submittedName>
        <fullName evidence="3">Glycerate kinase</fullName>
    </submittedName>
</protein>
<dbReference type="InterPro" id="IPR025286">
    <property type="entry name" value="MOFRL_assoc_dom"/>
</dbReference>
<dbReference type="PANTHER" id="PTHR12227:SF0">
    <property type="entry name" value="GLYCERATE KINASE"/>
    <property type="match status" value="1"/>
</dbReference>
<dbReference type="RefSeq" id="WP_200673228.1">
    <property type="nucleotide sequence ID" value="NZ_JAACYA010000001.1"/>
</dbReference>
<dbReference type="GO" id="GO:0016301">
    <property type="term" value="F:kinase activity"/>
    <property type="evidence" value="ECO:0007669"/>
    <property type="project" value="UniProtKB-KW"/>
</dbReference>
<dbReference type="Gene3D" id="3.40.1480.10">
    <property type="entry name" value="MOFRL domain"/>
    <property type="match status" value="1"/>
</dbReference>
<dbReference type="Pfam" id="PF13660">
    <property type="entry name" value="DUF4147"/>
    <property type="match status" value="1"/>
</dbReference>
<gene>
    <name evidence="3" type="ORF">GWK41_01945</name>
</gene>
<comment type="caution">
    <text evidence="3">The sequence shown here is derived from an EMBL/GenBank/DDBJ whole genome shotgun (WGS) entry which is preliminary data.</text>
</comment>
<feature type="domain" description="MOFRL-associated" evidence="2">
    <location>
        <begin position="7"/>
        <end position="238"/>
    </location>
</feature>
<name>A0ABS1GGE8_9AQUI</name>
<dbReference type="PANTHER" id="PTHR12227">
    <property type="entry name" value="GLYCERATE KINASE"/>
    <property type="match status" value="1"/>
</dbReference>